<gene>
    <name evidence="1" type="ORF">UV05_C0020G0002</name>
</gene>
<comment type="caution">
    <text evidence="1">The sequence shown here is derived from an EMBL/GenBank/DDBJ whole genome shotgun (WGS) entry which is preliminary data.</text>
</comment>
<dbReference type="InterPro" id="IPR012340">
    <property type="entry name" value="NA-bd_OB-fold"/>
</dbReference>
<dbReference type="AlphaFoldDB" id="A0A0G1BBS3"/>
<evidence type="ECO:0000313" key="1">
    <source>
        <dbReference type="EMBL" id="KKS43796.1"/>
    </source>
</evidence>
<proteinExistence type="predicted"/>
<dbReference type="EMBL" id="LCCZ01000020">
    <property type="protein sequence ID" value="KKS43796.1"/>
    <property type="molecule type" value="Genomic_DNA"/>
</dbReference>
<reference evidence="1 2" key="1">
    <citation type="journal article" date="2015" name="Nature">
        <title>rRNA introns, odd ribosomes, and small enigmatic genomes across a large radiation of phyla.</title>
        <authorList>
            <person name="Brown C.T."/>
            <person name="Hug L.A."/>
            <person name="Thomas B.C."/>
            <person name="Sharon I."/>
            <person name="Castelle C.J."/>
            <person name="Singh A."/>
            <person name="Wilkins M.J."/>
            <person name="Williams K.H."/>
            <person name="Banfield J.F."/>
        </authorList>
    </citation>
    <scope>NUCLEOTIDE SEQUENCE [LARGE SCALE GENOMIC DNA]</scope>
</reference>
<protein>
    <submittedName>
        <fullName evidence="1">Uncharacterized protein</fullName>
    </submittedName>
</protein>
<name>A0A0G1BBS3_9BACT</name>
<dbReference type="Proteomes" id="UP000034875">
    <property type="component" value="Unassembled WGS sequence"/>
</dbReference>
<sequence>MQSLTTEAIIIAQWQARECDRWVRFVSPHLGLTEGRAISALATKSKLGPHLLTYHSVRLTVISGRSSRRIIGARQSENLPDNSLPVVALWCAVLERLSPRQPKDEKLFDILKTLYSRINCETDRKSLSNEALLGLATLFAYFGFIPWSSPILKKPNLALIEEALFAIIERPMPAWEYFKKSEGFFRL</sequence>
<dbReference type="Gene3D" id="2.40.50.140">
    <property type="entry name" value="Nucleic acid-binding proteins"/>
    <property type="match status" value="1"/>
</dbReference>
<evidence type="ECO:0000313" key="2">
    <source>
        <dbReference type="Proteomes" id="UP000034875"/>
    </source>
</evidence>
<organism evidence="1 2">
    <name type="scientific">candidate division CPR1 bacterium GW2011_GWA2_42_17</name>
    <dbReference type="NCBI Taxonomy" id="1618341"/>
    <lineage>
        <taxon>Bacteria</taxon>
        <taxon>candidate division CPR1</taxon>
    </lineage>
</organism>
<accession>A0A0G1BBS3</accession>